<dbReference type="EMBL" id="CP141887">
    <property type="protein sequence ID" value="WRT68716.1"/>
    <property type="molecule type" value="Genomic_DNA"/>
</dbReference>
<keyword evidence="3" id="KW-1185">Reference proteome</keyword>
<evidence type="ECO:0000313" key="2">
    <source>
        <dbReference type="EMBL" id="WRT68716.1"/>
    </source>
</evidence>
<sequence length="543" mass="62534">METLDDYLLERIFRFATPVDLVRCSQTSHRFNHVITKFSSIQLRLHQHIYNSHHLSSNSHTSHTSDKGQLQEIIRFEKAFRDFQPRYSKFDIDPGHFVVAADGIHVLTRSRQPSIGIGDGYYQVYTLWTQQSGGQQWESKKLKVRFQHRINDSLIDLKNDLIILQKMTPDPGDIRFSPFHLLCESEELEPYSVSDLRIGPTNVNNPAMFNIGSSRSAYSLGPRNILQLRMERTIRLYDWQTGFSIGVLVIPETKNPHNCAFVGPDLLGVQITLSWTEYDGPHNGRRANYLLLYRIDELLLSAPSGHSIPSLALRLPSRPSHLPLHLPKTVKRKTRGPVGLHTCTLIGSTHSNDMIHIHFTYQDHYQRYNGSHLHDLMIRIPVENIEYLFESVRKHEIEDSTEYNDDFEFARLFPGVPILDPEEWRKYSSMSREPMPNDENQSGAGSRIFRYEQPRRFDDITERSREPVHIHMYDLNSEASMMQPRLGMALGGLGESLDLEVSEHERSVETTYSTMASNLITDAPRTSLPRPMTDALLNKVMIS</sequence>
<accession>A0ABZ1D4E6</accession>
<dbReference type="InterPro" id="IPR001810">
    <property type="entry name" value="F-box_dom"/>
</dbReference>
<dbReference type="PROSITE" id="PS50181">
    <property type="entry name" value="FBOX"/>
    <property type="match status" value="1"/>
</dbReference>
<dbReference type="SUPFAM" id="SSF81383">
    <property type="entry name" value="F-box domain"/>
    <property type="match status" value="1"/>
</dbReference>
<protein>
    <recommendedName>
        <fullName evidence="1">F-box domain-containing protein</fullName>
    </recommendedName>
</protein>
<organism evidence="2 3">
    <name type="scientific">Kwoniella shivajii</name>
    <dbReference type="NCBI Taxonomy" id="564305"/>
    <lineage>
        <taxon>Eukaryota</taxon>
        <taxon>Fungi</taxon>
        <taxon>Dikarya</taxon>
        <taxon>Basidiomycota</taxon>
        <taxon>Agaricomycotina</taxon>
        <taxon>Tremellomycetes</taxon>
        <taxon>Tremellales</taxon>
        <taxon>Cryptococcaceae</taxon>
        <taxon>Kwoniella</taxon>
    </lineage>
</organism>
<evidence type="ECO:0000259" key="1">
    <source>
        <dbReference type="PROSITE" id="PS50181"/>
    </source>
</evidence>
<dbReference type="Pfam" id="PF00646">
    <property type="entry name" value="F-box"/>
    <property type="match status" value="1"/>
</dbReference>
<reference evidence="2 3" key="1">
    <citation type="submission" date="2024-01" db="EMBL/GenBank/DDBJ databases">
        <title>Comparative genomics of Cryptococcus and Kwoniella reveals pathogenesis evolution and contrasting modes of karyotype evolution via chromosome fusion or intercentromeric recombination.</title>
        <authorList>
            <person name="Coelho M.A."/>
            <person name="David-Palma M."/>
            <person name="Shea T."/>
            <person name="Bowers K."/>
            <person name="McGinley-Smith S."/>
            <person name="Mohammad A.W."/>
            <person name="Gnirke A."/>
            <person name="Yurkov A.M."/>
            <person name="Nowrousian M."/>
            <person name="Sun S."/>
            <person name="Cuomo C.A."/>
            <person name="Heitman J."/>
        </authorList>
    </citation>
    <scope>NUCLEOTIDE SEQUENCE [LARGE SCALE GENOMIC DNA]</scope>
    <source>
        <strain evidence="2">CBS 11374</strain>
    </source>
</reference>
<dbReference type="InterPro" id="IPR036047">
    <property type="entry name" value="F-box-like_dom_sf"/>
</dbReference>
<proteinExistence type="predicted"/>
<feature type="domain" description="F-box" evidence="1">
    <location>
        <begin position="1"/>
        <end position="45"/>
    </location>
</feature>
<dbReference type="RefSeq" id="XP_062793455.1">
    <property type="nucleotide sequence ID" value="XM_062937404.1"/>
</dbReference>
<dbReference type="Proteomes" id="UP001329825">
    <property type="component" value="Chromosome 7"/>
</dbReference>
<dbReference type="CDD" id="cd09917">
    <property type="entry name" value="F-box_SF"/>
    <property type="match status" value="1"/>
</dbReference>
<name>A0ABZ1D4E6_9TREE</name>
<gene>
    <name evidence="2" type="ORF">IL334_005696</name>
</gene>
<evidence type="ECO:0000313" key="3">
    <source>
        <dbReference type="Proteomes" id="UP001329825"/>
    </source>
</evidence>
<dbReference type="GeneID" id="87957826"/>